<feature type="region of interest" description="Disordered" evidence="4">
    <location>
        <begin position="1"/>
        <end position="20"/>
    </location>
</feature>
<dbReference type="SUPFAM" id="SSF53822">
    <property type="entry name" value="Periplasmic binding protein-like I"/>
    <property type="match status" value="1"/>
</dbReference>
<gene>
    <name evidence="6" type="ORF">GCM10025867_16500</name>
</gene>
<proteinExistence type="predicted"/>
<evidence type="ECO:0000256" key="1">
    <source>
        <dbReference type="ARBA" id="ARBA00023015"/>
    </source>
</evidence>
<dbReference type="SUPFAM" id="SSF47413">
    <property type="entry name" value="lambda repressor-like DNA-binding domains"/>
    <property type="match status" value="1"/>
</dbReference>
<dbReference type="Gene3D" id="1.10.260.40">
    <property type="entry name" value="lambda repressor-like DNA-binding domains"/>
    <property type="match status" value="1"/>
</dbReference>
<keyword evidence="7" id="KW-1185">Reference proteome</keyword>
<dbReference type="PROSITE" id="PS50932">
    <property type="entry name" value="HTH_LACI_2"/>
    <property type="match status" value="1"/>
</dbReference>
<dbReference type="Proteomes" id="UP001321486">
    <property type="component" value="Chromosome"/>
</dbReference>
<dbReference type="EMBL" id="AP027732">
    <property type="protein sequence ID" value="BDZ49409.1"/>
    <property type="molecule type" value="Genomic_DNA"/>
</dbReference>
<keyword evidence="2" id="KW-0238">DNA-binding</keyword>
<accession>A0ABM8GMH6</accession>
<evidence type="ECO:0000259" key="5">
    <source>
        <dbReference type="PROSITE" id="PS50932"/>
    </source>
</evidence>
<keyword evidence="1" id="KW-0805">Transcription regulation</keyword>
<dbReference type="SMART" id="SM00354">
    <property type="entry name" value="HTH_LACI"/>
    <property type="match status" value="1"/>
</dbReference>
<organism evidence="6 7">
    <name type="scientific">Frondihabitans sucicola</name>
    <dbReference type="NCBI Taxonomy" id="1268041"/>
    <lineage>
        <taxon>Bacteria</taxon>
        <taxon>Bacillati</taxon>
        <taxon>Actinomycetota</taxon>
        <taxon>Actinomycetes</taxon>
        <taxon>Micrococcales</taxon>
        <taxon>Microbacteriaceae</taxon>
        <taxon>Frondihabitans</taxon>
    </lineage>
</organism>
<evidence type="ECO:0000256" key="3">
    <source>
        <dbReference type="ARBA" id="ARBA00023163"/>
    </source>
</evidence>
<dbReference type="Pfam" id="PF13377">
    <property type="entry name" value="Peripla_BP_3"/>
    <property type="match status" value="1"/>
</dbReference>
<evidence type="ECO:0000256" key="2">
    <source>
        <dbReference type="ARBA" id="ARBA00023125"/>
    </source>
</evidence>
<dbReference type="InterPro" id="IPR010982">
    <property type="entry name" value="Lambda_DNA-bd_dom_sf"/>
</dbReference>
<dbReference type="InterPro" id="IPR028082">
    <property type="entry name" value="Peripla_BP_I"/>
</dbReference>
<dbReference type="PANTHER" id="PTHR30146">
    <property type="entry name" value="LACI-RELATED TRANSCRIPTIONAL REPRESSOR"/>
    <property type="match status" value="1"/>
</dbReference>
<keyword evidence="3" id="KW-0804">Transcription</keyword>
<name>A0ABM8GMH6_9MICO</name>
<dbReference type="Pfam" id="PF00356">
    <property type="entry name" value="LacI"/>
    <property type="match status" value="1"/>
</dbReference>
<dbReference type="Gene3D" id="3.40.50.2300">
    <property type="match status" value="2"/>
</dbReference>
<reference evidence="7" key="1">
    <citation type="journal article" date="2019" name="Int. J. Syst. Evol. Microbiol.">
        <title>The Global Catalogue of Microorganisms (GCM) 10K type strain sequencing project: providing services to taxonomists for standard genome sequencing and annotation.</title>
        <authorList>
            <consortium name="The Broad Institute Genomics Platform"/>
            <consortium name="The Broad Institute Genome Sequencing Center for Infectious Disease"/>
            <person name="Wu L."/>
            <person name="Ma J."/>
        </authorList>
    </citation>
    <scope>NUCLEOTIDE SEQUENCE [LARGE SCALE GENOMIC DNA]</scope>
    <source>
        <strain evidence="7">NBRC 108728</strain>
    </source>
</reference>
<dbReference type="InterPro" id="IPR000843">
    <property type="entry name" value="HTH_LacI"/>
</dbReference>
<protein>
    <submittedName>
        <fullName evidence="6">LacI family transcriptional regulator</fullName>
    </submittedName>
</protein>
<dbReference type="InterPro" id="IPR046335">
    <property type="entry name" value="LacI/GalR-like_sensor"/>
</dbReference>
<evidence type="ECO:0000256" key="4">
    <source>
        <dbReference type="SAM" id="MobiDB-lite"/>
    </source>
</evidence>
<evidence type="ECO:0000313" key="7">
    <source>
        <dbReference type="Proteomes" id="UP001321486"/>
    </source>
</evidence>
<dbReference type="PANTHER" id="PTHR30146:SF155">
    <property type="entry name" value="ALANINE RACEMASE"/>
    <property type="match status" value="1"/>
</dbReference>
<evidence type="ECO:0000313" key="6">
    <source>
        <dbReference type="EMBL" id="BDZ49409.1"/>
    </source>
</evidence>
<dbReference type="RefSeq" id="WP_286346211.1">
    <property type="nucleotide sequence ID" value="NZ_AP027732.1"/>
</dbReference>
<dbReference type="CDD" id="cd06267">
    <property type="entry name" value="PBP1_LacI_sugar_binding-like"/>
    <property type="match status" value="1"/>
</dbReference>
<sequence length="358" mass="36222">MPGDDVEHTPPLASGPRPGRATATDVAALAGTSVSTVSLVASGKTKGRVSSSTIARVASAIETLGYVVDHTASALARGSADVVILVAPDLSNPYYGDVVRGIMSVLGDRYQLLLSVASPGVQPDASVVGRLTALRPAGLLIDAPSAEFLAALPAGPATVLLDAPGSARGDAIVNYDLVRGTDDLVDHLADQGHRVLAYLDSSTGTETFALRRSLIEAAAARRGLTLLGGVASVVDVSAAAAAVTAAWPEWRASGATAVLCATDTQAYGALASARLHEIRVPEDVAVSGFDDLPSSVVTAPGLTSVALPGTSLGRTAASRMLELLGAAAPPPANAAADDDDDDLTTRLVIRDSTRHVVS</sequence>
<feature type="domain" description="HTH lacI-type" evidence="5">
    <location>
        <begin position="21"/>
        <end position="77"/>
    </location>
</feature>
<dbReference type="CDD" id="cd01392">
    <property type="entry name" value="HTH_LacI"/>
    <property type="match status" value="1"/>
</dbReference>